<organism evidence="1 2">
    <name type="scientific">Salmo salar</name>
    <name type="common">Atlantic salmon</name>
    <dbReference type="NCBI Taxonomy" id="8030"/>
    <lineage>
        <taxon>Eukaryota</taxon>
        <taxon>Metazoa</taxon>
        <taxon>Chordata</taxon>
        <taxon>Craniata</taxon>
        <taxon>Vertebrata</taxon>
        <taxon>Euteleostomi</taxon>
        <taxon>Actinopterygii</taxon>
        <taxon>Neopterygii</taxon>
        <taxon>Teleostei</taxon>
        <taxon>Protacanthopterygii</taxon>
        <taxon>Salmoniformes</taxon>
        <taxon>Salmonidae</taxon>
        <taxon>Salmoninae</taxon>
        <taxon>Salmo</taxon>
    </lineage>
</organism>
<keyword evidence="1" id="KW-1185">Reference proteome</keyword>
<name>A0ABM3EAS1_SALSA</name>
<dbReference type="GeneID" id="106606422"/>
<accession>A0ABM3EAS1</accession>
<protein>
    <submittedName>
        <fullName evidence="2">Uncharacterized protein isoform X1</fullName>
    </submittedName>
</protein>
<reference evidence="2" key="1">
    <citation type="submission" date="2025-08" db="UniProtKB">
        <authorList>
            <consortium name="RefSeq"/>
        </authorList>
    </citation>
    <scope>IDENTIFICATION</scope>
</reference>
<dbReference type="Proteomes" id="UP001652741">
    <property type="component" value="Chromosome ssa01"/>
</dbReference>
<evidence type="ECO:0000313" key="2">
    <source>
        <dbReference type="RefSeq" id="XP_045568167.1"/>
    </source>
</evidence>
<sequence>MLRPFLASPSRNFLSCLSSKNFSCQTYQIVIDALSNQSASMDREQQQLIFTHYIYPFLSRNDSSDPGCVSNTSGSMDWLQRNFGIFSVNAELQELQLLNPDFSSKESLSLLTPTQLAQLTLTSGPLNDTDDIKLVFKRLEEGDAFKNVDEFLTQLTAMEEIPDIHPAVRDVMMNQTFNIISLQFPEFETMDWIAWFEVKLIPLLPSFNEVMLTIATSNVNCTNYQVIVNGMDSAFPEMSQDRREGIATVLLKYLRKSVHLINEPACRQDIHDDNDWLAINLGSYSEYTTYSDLKDFNISGVAVLDSLSPNQKAELILDPSTGALENETLVKNIFISLLESPREEQLNEFFVTFVEVTKQENITIITNTAVRDTMLNLTLMALAPKFDVFEPKDFQLWFQVNLVVLLASFHPGRLVDIPLNITCESYNAIFTGLDQSLESLPPHLSQGVQSSLDALMKTFQRCSRPPALIVCKETLVNEKQLCAGFNSTQLKQQMSIGNSSEFLCNFNISEYACSSTTLLSADNLVTILKCQLSSKKTYSTEMWKLFFQNNAAVLDQALLDYSSMNPNISSPAMPHVLDAIGDVKINNFINAQLNDASFVAKLFQKMLRPFLASTSRNFLSCLSSKNFSCQTYQIVIDALSNQSASMDREQQQLIFTHYIYPFLSRNDSSDPGCVSNTSGSMDWLQRNFGIFSVFAELQELQLLNPDFSSKESLSLLTPTQLAQLTLTSGPLNDTDDIKLVFKRLEEGDAFKNVDEFLTQLTAKEEIPDIHPAVRDVMMNQTFNIISLQFPEFETMDWIAWFEVKLIPILPSFNEVMLTIATSNVNCTNYQVIVNGMDSAFPEMTQDRREGIARVLLKYLRKSVHLINEPACRQDIHDDNDWLAINLGSYSKYTTYSDLKDFNISGVAVLDSLSPNQKAELILDPSTGALENETLVKNIFISLLESPREEQLNEFFVTFVEVTKQENITIITNTAVRDTMLNLTLMALAPKFDVFEPKDFQLWFQVNLVVLLASFHPGRLVDIPLNITCESYNAIFTGLDQSLESLPPHLSQGVQSSLDALMKTFQRCSRPPALIVCKETLVNEKQLCAGFNSTQLKQQMSIGNSSESLCNFNISEYACSSTTLLSADNLVTILNCQLSSKNTYSTEMWKLFFQNNAAVLDQALLDYSSMNPNISSPAMPHVLDAIGDVKINNFINAQLNDASFVAKLFQKMLRPFLASPSRNFLSCLSSKNFSCQTYQIVIDALSNQSASMDREQQQLIFTHYIYPFLSRNDSSDPGCVSNTSGSMDWLQRNFGIFSVNAELQELQLLNPDFSSKESLSLLTPTQLAQLTLTSGPLNDTDDIKLVFKRLEEGDAFKNVDEFLTQLTAMEEIPDIHPAVRDVMMNQTFNIISLQFPEFETMDWIAWFEVKLIPILPSFNEVMLTIATSNVNCTNYQVIVNGMDSAFPEMTQDRREGIARVLLKYLRKSVHLINEPACRQDIHDDNDWLAINLGSYSKYTTYSDLKDFNISGVAVLDSLSPNQKAELILDPSTGALENETLVKNIFISLLESPREEQLNEFFVTFVEVTKQENITIITNTAVRDTMLNLTLMALAPKFDVFEPKDFQLWFQVNLVVLLASFHPGRLVDIPLNITCESYNAIFTGLDQSLESLPPHLSQGVQSSLDALMKTFQRCSRPPALIVCKETLVNEKQLCAGFNSTQLKQQMSIGNSSEFLCNFNISEYACSSTTLLSADNLVTILKCQLSSKKTYSAEMWKLFFQNNAAVLDQALLDYSSMNPNISSPAMPHVLDAIGDVKINNFINAQLNDASFVAKLFQKMLRPFLASTSRNFLSCLSSKNFSCQTYQIVIDALSNQSASMDREQQQLIFTHYIYPFLSRNDSSDPGCVSNTSGSMDWLQRNFGIFSVFAELQELQLLNPDFSSKESLSLLTPTQLAQLTLTSGPLNDTDDIKLVFKRLEEGDAFKNVDEFLTQLTAKEEIPDIHPAVRDVMMNQTFNIISLQFPEFETMDWIAWFEVKLIPILPSFNEVMLTIATSNVNCTNYQVIVNGMDSAFPEMTQDRREGIARVLLKYLRKSVHLINEPACRQDIHDDNDWLAINLGSYSKYTTYSDLKDFNISGVAVLDSLSPNQKAELILDPSTGALENETLVKNIFISLLESPREEQLNEFFVTFVEVTKQENITIITNTAVRDTMLNLTLMALAPKFDVFEPKDFQLWFQVNLVVLLASFHPGRLVDIPLNITCESYNAIFTGLDQSLESLPPHLSQGVQSSLDALMKTFQRCSRPPALIVCKETLVNEKQLCAGFNSTQLKQQMSIGNSSEFLCNFNISEYACSSTTLLSADNLVTILKCQLSSKKTYSAEMWKLFFQNNAAVLDQALLDYSSMNPNISSPAMPHVLDAIGDVKINNFINAQLNDASFVAKLFQKMLRPFLASTSRNFLSCLSSKNFSCQTYQIVIDALSNQSASMDREQQQLIFTHYIYPFLSRNDSSDPGCVSNTSGSMDWLQRNFGIFSVFAELQDLQLLNPDFSSKESLSLLTPTQLAQLTLTSGPLNDTDDIKLVFKRLEEGDAFKNVDEFLTQLTAKEEIPDIHPAVRDVMMNQTFNIISLQFPEFETMDWIAWFEVKLIPILPSFNEVMLTIATSNVNCTNYQVIVNGMDSAFPEMTQDRREGIARVLLKYLRKSVHLINEPACRQDIHDDNDWLAINLGSYSKYTTYSDLKDFNISGVAVLDSLSPNQKAELILDPSTGALENETLVKNIFISLLESPREEQLNEFFVTFVEVTKQENITIITNTAVRDTMLNLTLMALAPKFDVFEPKDFQLWFQVNLVVLLASFHPGRLVDIPLNITCESYNAIFTGLDQSLESLPPHLSQGVQSSLDALMKTFQRCSRPPALIVCKETLVNEKQLCAGFNSTQLKQQMSIGNSSEFLCNFNISEYACSSTTLLSADNLVTILKCQLSSKKTYSAEMWKLFFQNNAAVLDQALLDYSSMNPNISSPAMPHVLDAIGDVKINNFINAQLNDASFVAKLFQKMLRPFLASPSRNFLSCLSSKNFSCQTYQIVIDALSNQSASMDREQQQLIFTHYIYPFLSRNDSSDPGCVSNTSGSMDWLQRNFGIFSVFAELQELQLLNPDFSSKESLSLLTPTQLAQLTLTSGPLNDTDDIKLVFKRLEEGDAFKNVDEFLTQLTAKEEIPDIHPAVRDVMMNQTFNIISLQFPEFETMDWIAWFEVKLIPILPSFNEVMLTIATSNVNCTNYQVIVNGMDSAFPEMTQDRREGIARVLLKYLRKSVHLINEPACRQDIHDDNDWLAINLGSYSKYTTYSDLKDFNISGVAVLDSLSPNQKAELILDPSTGALENETLVKNIFISLLESPREEQLNEFFVTFVEVTKQENITIITNTAVRDTMLNLTLMALAPKFDVFEPKDFQLWFQVNLVVLLASFHPGRLVDIPLNITCESYNAIFTGLDQSLESLPPHLSQGVQSSLDALMKTFQRCSRPPALIVCKETLVNEKQLCAGFNSTQLKQQMSIGNSSEFLCNFNISEYACSSTTLLSADNLVTILKCQLSSKKTYSTEMWKLFFQNNAAVLDQALLDYSSMNPNISSPAMPHVLDAIGDVKINNFINAQLNDASFVAKLFQKMLRPFLASPSRNFLSCLSSKNFSCQTYQIVIDALSNQSASMDREQQQLIFTHYIYPFLSRNDSSDPGCVSNTSGSMDWLQRNFGIFSVFAELQELQLLNPDFSSKESLSLLTPTQLAQLTLTSGPLNDTDDIKLVFKRLEEGDAFKNVDEFLTQLTAKEEIPDIHPAVRDVMMNQTFNIISLQFPEFETMDWIAWFEVKLIPILPSFNEVMLTIATSNVNCTNYQVIVNGMDSAFPEMTQDRREGIARVLLKYLRKSVHLINEPACRQDIHDDNDWLAINLGSYSKYTTYSDLKDFNISGVAVLDSLSPNQKAELILDPSTGALENETLVKNIFISLLESPREEQLNEFFVTFVEVTKQENITIITNTAVRDTMLNLTLMALAPKFDVFEPKDFQLWFQVNLVVLLASFHPGRLVDIPLNITCESYNAIFTGLDQSLESLPPHLSQGVQSSLDALMKTFQRCSRPPALIVCKETLVNEKQLCAGFNSTQLKQQMSIGNSSEFLCNFNISEYACSSTTLLSADNLVTILKCQLSSKKTYSAEMWKLFFQNNAAVLDQALLDYSSMNPNISSPAMPHVLDAIGDVKINNFINAQLNDASFVAKLFQKMLRPFLASPSRNFLSCLSSKNFSCQTYQIVIDALSNQSASMDREQQQLIFTHYIYPFLSRNDSSDPGCVSNTSGSMDWLQRNFGIFSVFAELQELQLLNPDFSSKESLSLLTPTQLAQLTLTSGPLNDTDDIKLVFKRLEEGDAFKNVDEFLTQLTAKEEIPDIHPAVRDVMMNQTFNIISLQFPEFETMDWIAWFEVKLIPILPSFNEVMLTIATSNVNCTNYQVIVNGMDSAFPEMTQDRREGIARVLLKYLRKSVHLINEPACRQDIHDDNDWLAINLGSYSKYTTYSDLKDFNISGVAVLDSLSPNQKAELILDPSTGALENETLVKNIFISLLESPREEQLNEFFVTFVEVTKQENITIITNTAVRDTMLNLTLMALAPKFDVFEPKDFQLWFQVNLVVLLASFHPGRLVDIPLNITCESYNAIFTGLDQSLESLPPHLSQGVQSSLDALMKTFQRCSRPPALIVCKETLVNEKQLCAGFNSTQLKQQMSIGNSSEFLCNFNISEYACSSTTLLSADNLVTILKCQLSSKRLTQQKCGSCSSKTMLLFWTRLFWITPA</sequence>
<evidence type="ECO:0000313" key="1">
    <source>
        <dbReference type="Proteomes" id="UP001652741"/>
    </source>
</evidence>
<dbReference type="RefSeq" id="XP_045568167.1">
    <property type="nucleotide sequence ID" value="XM_045712211.1"/>
</dbReference>
<gene>
    <name evidence="2" type="primary">LOC106606422</name>
</gene>
<proteinExistence type="predicted"/>